<reference evidence="1" key="1">
    <citation type="submission" date="2021-01" db="UniProtKB">
        <authorList>
            <consortium name="EnsemblMetazoa"/>
        </authorList>
    </citation>
    <scope>IDENTIFICATION</scope>
</reference>
<proteinExistence type="predicted"/>
<keyword evidence="2" id="KW-1185">Reference proteome</keyword>
<dbReference type="PANTHER" id="PTHR10974">
    <property type="entry name" value="FI08016P-RELATED"/>
    <property type="match status" value="1"/>
</dbReference>
<name>A0A7M5U1V6_9CNID</name>
<organism evidence="1 2">
    <name type="scientific">Clytia hemisphaerica</name>
    <dbReference type="NCBI Taxonomy" id="252671"/>
    <lineage>
        <taxon>Eukaryota</taxon>
        <taxon>Metazoa</taxon>
        <taxon>Cnidaria</taxon>
        <taxon>Hydrozoa</taxon>
        <taxon>Hydroidolina</taxon>
        <taxon>Leptothecata</taxon>
        <taxon>Obeliida</taxon>
        <taxon>Clytiidae</taxon>
        <taxon>Clytia</taxon>
    </lineage>
</organism>
<dbReference type="SUPFAM" id="SSF53649">
    <property type="entry name" value="Alkaline phosphatase-like"/>
    <property type="match status" value="1"/>
</dbReference>
<dbReference type="InterPro" id="IPR004245">
    <property type="entry name" value="DUF229"/>
</dbReference>
<dbReference type="PANTHER" id="PTHR10974:SF1">
    <property type="entry name" value="FI08016P-RELATED"/>
    <property type="match status" value="1"/>
</dbReference>
<dbReference type="CDD" id="cd16021">
    <property type="entry name" value="ALP_like"/>
    <property type="match status" value="1"/>
</dbReference>
<dbReference type="GO" id="GO:0005615">
    <property type="term" value="C:extracellular space"/>
    <property type="evidence" value="ECO:0007669"/>
    <property type="project" value="TreeGrafter"/>
</dbReference>
<dbReference type="Proteomes" id="UP000594262">
    <property type="component" value="Unplaced"/>
</dbReference>
<dbReference type="Pfam" id="PF02995">
    <property type="entry name" value="DUF229"/>
    <property type="match status" value="1"/>
</dbReference>
<dbReference type="RefSeq" id="XP_066934610.1">
    <property type="nucleotide sequence ID" value="XM_067078509.1"/>
</dbReference>
<dbReference type="InterPro" id="IPR017850">
    <property type="entry name" value="Alkaline_phosphatase_core_sf"/>
</dbReference>
<dbReference type="AlphaFoldDB" id="A0A7M5U1V6"/>
<dbReference type="Gene3D" id="3.40.720.10">
    <property type="entry name" value="Alkaline Phosphatase, subunit A"/>
    <property type="match status" value="1"/>
</dbReference>
<evidence type="ECO:0000313" key="2">
    <source>
        <dbReference type="Proteomes" id="UP000594262"/>
    </source>
</evidence>
<sequence>MRRQTKRFFVFILIIAMLLFAVIHNLTLKITGKDLVTTFFDNSWLEERKYLIQEYSKDRSNVVNLKSVCPVPDLNPFSKDVIHLMKKVSGKCTLKRYGKIIDKNFILEGHIFHEVKLQYLRRAPKKGEISDDFAITLSEVIDVPKIGKDKYMLELKEDHIKVTMKLYFTQHHTEYHSHVNKFPDQLRPLHELKSSDTGLPINIAIQMYDSQSRANFQRHAIKTMDFLEKDVDSFIFQSNSIVGDGTTAQISAMLTGVAEKDQYETRRGFPNTRTVDDFEWIFKYFHNAGYATMYSEDDMDFGTFNYRLNGFAKPPALWYPKPMWLGWVQDYNHKFLCGAEQNISLLKQFNEMFRYYGRFAFALTAKFCHDDPNTLQLMDEQTLDLIKYYKKEDNTIFILFGDHGSRAGKLRETLQGKLEERIPFLAMVVPSWLKVKHPEIHSALRYNTRAFTTYFDINAMFRHIVSYPKLPGPEVKGRSLFTRLPLNRTCASEGVEEHWCPCLTYKRISTTDENVNKIAQELIKFINKLYSHLNKERQTCATLKLDHIESAGLSTPNEKVQRFKNTKRDHVCDSCGVVLDSSMDIKQDKLAIKSYQLVFMVKPSGGKFEANAKMDSSGKITVDPLISRINMYRDQPKCIAATHPHLRPYCYCV</sequence>
<evidence type="ECO:0000313" key="1">
    <source>
        <dbReference type="EnsemblMetazoa" id="CLYHEMP005084.1"/>
    </source>
</evidence>
<protein>
    <submittedName>
        <fullName evidence="1">Uncharacterized protein</fullName>
    </submittedName>
</protein>
<dbReference type="OrthoDB" id="413313at2759"/>
<dbReference type="FunFam" id="3.40.720.10:FF:000017">
    <property type="entry name" value="Predicted protein"/>
    <property type="match status" value="1"/>
</dbReference>
<dbReference type="GeneID" id="136822269"/>
<dbReference type="EnsemblMetazoa" id="CLYHEMT005084.1">
    <property type="protein sequence ID" value="CLYHEMP005084.1"/>
    <property type="gene ID" value="CLYHEMG005084"/>
</dbReference>
<accession>A0A7M5U1V6</accession>